<protein>
    <submittedName>
        <fullName evidence="2">Uncharacterized protein</fullName>
    </submittedName>
</protein>
<organism evidence="2 3">
    <name type="scientific">Streptomyces venezuelae</name>
    <dbReference type="NCBI Taxonomy" id="54571"/>
    <lineage>
        <taxon>Bacteria</taxon>
        <taxon>Bacillati</taxon>
        <taxon>Actinomycetota</taxon>
        <taxon>Actinomycetes</taxon>
        <taxon>Kitasatosporales</taxon>
        <taxon>Streptomycetaceae</taxon>
        <taxon>Streptomyces</taxon>
    </lineage>
</organism>
<dbReference type="Proteomes" id="UP000324015">
    <property type="component" value="Chromosome"/>
</dbReference>
<reference evidence="2 3" key="1">
    <citation type="submission" date="2018-05" db="EMBL/GenBank/DDBJ databases">
        <title>Streptomyces venezuelae.</title>
        <authorList>
            <person name="Kim W."/>
            <person name="Lee N."/>
            <person name="Cho B.-K."/>
        </authorList>
    </citation>
    <scope>NUCLEOTIDE SEQUENCE [LARGE SCALE GENOMIC DNA]</scope>
    <source>
        <strain evidence="2 3">ATCC 14585</strain>
    </source>
</reference>
<evidence type="ECO:0000313" key="2">
    <source>
        <dbReference type="EMBL" id="QES43412.1"/>
    </source>
</evidence>
<dbReference type="AlphaFoldDB" id="A0A5P2CKL6"/>
<keyword evidence="1" id="KW-1133">Transmembrane helix</keyword>
<dbReference type="EMBL" id="CP029191">
    <property type="protein sequence ID" value="QES43412.1"/>
    <property type="molecule type" value="Genomic_DNA"/>
</dbReference>
<name>A0A5P2CKL6_STRVZ</name>
<gene>
    <name evidence="2" type="ORF">DEJ49_22625</name>
</gene>
<keyword evidence="1" id="KW-0472">Membrane</keyword>
<evidence type="ECO:0000256" key="1">
    <source>
        <dbReference type="SAM" id="Phobius"/>
    </source>
</evidence>
<feature type="transmembrane region" description="Helical" evidence="1">
    <location>
        <begin position="37"/>
        <end position="57"/>
    </location>
</feature>
<feature type="transmembrane region" description="Helical" evidence="1">
    <location>
        <begin position="140"/>
        <end position="160"/>
    </location>
</feature>
<keyword evidence="1" id="KW-0812">Transmembrane</keyword>
<proteinExistence type="predicted"/>
<feature type="transmembrane region" description="Helical" evidence="1">
    <location>
        <begin position="115"/>
        <end position="134"/>
    </location>
</feature>
<dbReference type="RefSeq" id="WP_150185820.1">
    <property type="nucleotide sequence ID" value="NZ_CP029191.1"/>
</dbReference>
<sequence length="183" mass="19971">MKTDEQPTITGYDRRMYAIMNRREGAALHATAARRRAVVGTHIVLTAAGIACWLYSVLGDDRWATFGLIGVLLPWCVATGVINGATRGLLELRVHALDERQRAEKDRVAARAQHVMMWLLLAAAVGTGLAGFAGVEIEGLIFPVLFSVFVVHWLMPLWLAGLMAADDLPEDDLSEDDTSDEGV</sequence>
<feature type="transmembrane region" description="Helical" evidence="1">
    <location>
        <begin position="63"/>
        <end position="85"/>
    </location>
</feature>
<evidence type="ECO:0000313" key="3">
    <source>
        <dbReference type="Proteomes" id="UP000324015"/>
    </source>
</evidence>
<accession>A0A5P2CKL6</accession>